<organism evidence="1 2">
    <name type="scientific">Apolygus lucorum</name>
    <name type="common">Small green plant bug</name>
    <name type="synonym">Lygocoris lucorum</name>
    <dbReference type="NCBI Taxonomy" id="248454"/>
    <lineage>
        <taxon>Eukaryota</taxon>
        <taxon>Metazoa</taxon>
        <taxon>Ecdysozoa</taxon>
        <taxon>Arthropoda</taxon>
        <taxon>Hexapoda</taxon>
        <taxon>Insecta</taxon>
        <taxon>Pterygota</taxon>
        <taxon>Neoptera</taxon>
        <taxon>Paraneoptera</taxon>
        <taxon>Hemiptera</taxon>
        <taxon>Heteroptera</taxon>
        <taxon>Panheteroptera</taxon>
        <taxon>Cimicomorpha</taxon>
        <taxon>Miridae</taxon>
        <taxon>Mirini</taxon>
        <taxon>Apolygus</taxon>
    </lineage>
</organism>
<evidence type="ECO:0008006" key="3">
    <source>
        <dbReference type="Google" id="ProtNLM"/>
    </source>
</evidence>
<comment type="caution">
    <text evidence="1">The sequence shown here is derived from an EMBL/GenBank/DDBJ whole genome shotgun (WGS) entry which is preliminary data.</text>
</comment>
<reference evidence="1" key="1">
    <citation type="journal article" date="2021" name="Mol. Ecol. Resour.">
        <title>Apolygus lucorum genome provides insights into omnivorousness and mesophyll feeding.</title>
        <authorList>
            <person name="Liu Y."/>
            <person name="Liu H."/>
            <person name="Wang H."/>
            <person name="Huang T."/>
            <person name="Liu B."/>
            <person name="Yang B."/>
            <person name="Yin L."/>
            <person name="Li B."/>
            <person name="Zhang Y."/>
            <person name="Zhang S."/>
            <person name="Jiang F."/>
            <person name="Zhang X."/>
            <person name="Ren Y."/>
            <person name="Wang B."/>
            <person name="Wang S."/>
            <person name="Lu Y."/>
            <person name="Wu K."/>
            <person name="Fan W."/>
            <person name="Wang G."/>
        </authorList>
    </citation>
    <scope>NUCLEOTIDE SEQUENCE</scope>
    <source>
        <strain evidence="1">12Hb</strain>
    </source>
</reference>
<sequence length="166" mass="18860">MSGAESPFDRDISNVEKLADLDSFPMWKFEINILFESKNLVQIVDGTVDFASLTTDKERAEWKLKDAKARQAIVGSLDRKHRIHLLSCSTSKEMYDKMCKIFERGPEHQQTASLEMFFSYKFDPTKDVATNISSLENLAFRINSLKANKVDDEMLVAKIVSSLPSS</sequence>
<dbReference type="Pfam" id="PF14223">
    <property type="entry name" value="Retrotran_gag_2"/>
    <property type="match status" value="1"/>
</dbReference>
<accession>A0A8S9YAS2</accession>
<keyword evidence="2" id="KW-1185">Reference proteome</keyword>
<proteinExistence type="predicted"/>
<evidence type="ECO:0000313" key="2">
    <source>
        <dbReference type="Proteomes" id="UP000466442"/>
    </source>
</evidence>
<protein>
    <recommendedName>
        <fullName evidence="3">Copia protein</fullName>
    </recommendedName>
</protein>
<name>A0A8S9YAS2_APOLU</name>
<dbReference type="OrthoDB" id="8193254at2759"/>
<dbReference type="Proteomes" id="UP000466442">
    <property type="component" value="Linkage Group LG1"/>
</dbReference>
<dbReference type="EMBL" id="WIXP02000001">
    <property type="protein sequence ID" value="KAF6217198.1"/>
    <property type="molecule type" value="Genomic_DNA"/>
</dbReference>
<gene>
    <name evidence="1" type="ORF">GE061_001552</name>
</gene>
<dbReference type="AlphaFoldDB" id="A0A8S9YAS2"/>
<evidence type="ECO:0000313" key="1">
    <source>
        <dbReference type="EMBL" id="KAF6217198.1"/>
    </source>
</evidence>